<evidence type="ECO:0000313" key="1">
    <source>
        <dbReference type="EMBL" id="TEB31673.1"/>
    </source>
</evidence>
<gene>
    <name evidence="1" type="ORF">FA13DRAFT_1732547</name>
</gene>
<dbReference type="AlphaFoldDB" id="A0A4Y7TBX7"/>
<name>A0A4Y7TBX7_COPMI</name>
<dbReference type="OrthoDB" id="2735833at2759"/>
<dbReference type="EMBL" id="QPFP01000018">
    <property type="protein sequence ID" value="TEB31673.1"/>
    <property type="molecule type" value="Genomic_DNA"/>
</dbReference>
<protein>
    <submittedName>
        <fullName evidence="1">Uncharacterized protein</fullName>
    </submittedName>
</protein>
<accession>A0A4Y7TBX7</accession>
<keyword evidence="2" id="KW-1185">Reference proteome</keyword>
<comment type="caution">
    <text evidence="1">The sequence shown here is derived from an EMBL/GenBank/DDBJ whole genome shotgun (WGS) entry which is preliminary data.</text>
</comment>
<organism evidence="1 2">
    <name type="scientific">Coprinellus micaceus</name>
    <name type="common">Glistening ink-cap mushroom</name>
    <name type="synonym">Coprinus micaceus</name>
    <dbReference type="NCBI Taxonomy" id="71717"/>
    <lineage>
        <taxon>Eukaryota</taxon>
        <taxon>Fungi</taxon>
        <taxon>Dikarya</taxon>
        <taxon>Basidiomycota</taxon>
        <taxon>Agaricomycotina</taxon>
        <taxon>Agaricomycetes</taxon>
        <taxon>Agaricomycetidae</taxon>
        <taxon>Agaricales</taxon>
        <taxon>Agaricineae</taxon>
        <taxon>Psathyrellaceae</taxon>
        <taxon>Coprinellus</taxon>
    </lineage>
</organism>
<sequence>MCKDPLASRSKDPIPGLRQLHPACVRSQHSLSNICNMSLFGSKKRHSYVGDKVGDASRPPSVLSDDRGHSVVIDYSKKGSQDVTKGIFYTGLPQAFRNVRLYKDFHAMDQKLLEALGATFKQFSTGNTSERLFQDMSWDYLTEAFATSHFFKKQGNTSEKHMAASKGKVIQDAKAWFGCFVDDPEVSDSIQLSFPEIAEGIANFQKPVEGPDGRAITRDQNDQHEEVFLDIGVLRFPDFEKPFIKVYRLKLIAWTEYNVKAMRIRSGIRGEFNSCKYVPRSEFLATFQPQLLEEARRLAMGLLAAPSSF</sequence>
<evidence type="ECO:0000313" key="2">
    <source>
        <dbReference type="Proteomes" id="UP000298030"/>
    </source>
</evidence>
<reference evidence="1 2" key="1">
    <citation type="journal article" date="2019" name="Nat. Ecol. Evol.">
        <title>Megaphylogeny resolves global patterns of mushroom evolution.</title>
        <authorList>
            <person name="Varga T."/>
            <person name="Krizsan K."/>
            <person name="Foldi C."/>
            <person name="Dima B."/>
            <person name="Sanchez-Garcia M."/>
            <person name="Sanchez-Ramirez S."/>
            <person name="Szollosi G.J."/>
            <person name="Szarkandi J.G."/>
            <person name="Papp V."/>
            <person name="Albert L."/>
            <person name="Andreopoulos W."/>
            <person name="Angelini C."/>
            <person name="Antonin V."/>
            <person name="Barry K.W."/>
            <person name="Bougher N.L."/>
            <person name="Buchanan P."/>
            <person name="Buyck B."/>
            <person name="Bense V."/>
            <person name="Catcheside P."/>
            <person name="Chovatia M."/>
            <person name="Cooper J."/>
            <person name="Damon W."/>
            <person name="Desjardin D."/>
            <person name="Finy P."/>
            <person name="Geml J."/>
            <person name="Haridas S."/>
            <person name="Hughes K."/>
            <person name="Justo A."/>
            <person name="Karasinski D."/>
            <person name="Kautmanova I."/>
            <person name="Kiss B."/>
            <person name="Kocsube S."/>
            <person name="Kotiranta H."/>
            <person name="LaButti K.M."/>
            <person name="Lechner B.E."/>
            <person name="Liimatainen K."/>
            <person name="Lipzen A."/>
            <person name="Lukacs Z."/>
            <person name="Mihaltcheva S."/>
            <person name="Morgado L.N."/>
            <person name="Niskanen T."/>
            <person name="Noordeloos M.E."/>
            <person name="Ohm R.A."/>
            <person name="Ortiz-Santana B."/>
            <person name="Ovrebo C."/>
            <person name="Racz N."/>
            <person name="Riley R."/>
            <person name="Savchenko A."/>
            <person name="Shiryaev A."/>
            <person name="Soop K."/>
            <person name="Spirin V."/>
            <person name="Szebenyi C."/>
            <person name="Tomsovsky M."/>
            <person name="Tulloss R.E."/>
            <person name="Uehling J."/>
            <person name="Grigoriev I.V."/>
            <person name="Vagvolgyi C."/>
            <person name="Papp T."/>
            <person name="Martin F.M."/>
            <person name="Miettinen O."/>
            <person name="Hibbett D.S."/>
            <person name="Nagy L.G."/>
        </authorList>
    </citation>
    <scope>NUCLEOTIDE SEQUENCE [LARGE SCALE GENOMIC DNA]</scope>
    <source>
        <strain evidence="1 2">FP101781</strain>
    </source>
</reference>
<proteinExistence type="predicted"/>
<dbReference type="Proteomes" id="UP000298030">
    <property type="component" value="Unassembled WGS sequence"/>
</dbReference>